<dbReference type="HOGENOM" id="CLU_070268_0_0_3"/>
<comment type="caution">
    <text evidence="2">The sequence shown here is derived from an EMBL/GenBank/DDBJ whole genome shotgun (WGS) entry which is preliminary data.</text>
</comment>
<dbReference type="AlphaFoldDB" id="I4G501"/>
<feature type="transmembrane region" description="Helical" evidence="1">
    <location>
        <begin position="188"/>
        <end position="205"/>
    </location>
</feature>
<organism evidence="2 3">
    <name type="scientific">Microcystis aeruginosa PCC 9443</name>
    <dbReference type="NCBI Taxonomy" id="1160281"/>
    <lineage>
        <taxon>Bacteria</taxon>
        <taxon>Bacillati</taxon>
        <taxon>Cyanobacteriota</taxon>
        <taxon>Cyanophyceae</taxon>
        <taxon>Oscillatoriophycideae</taxon>
        <taxon>Chroococcales</taxon>
        <taxon>Microcystaceae</taxon>
        <taxon>Microcystis</taxon>
    </lineage>
</organism>
<dbReference type="InterPro" id="IPR007136">
    <property type="entry name" value="DUF347"/>
</dbReference>
<dbReference type="RefSeq" id="WP_002768701.1">
    <property type="nucleotide sequence ID" value="NZ_HE972990.1"/>
</dbReference>
<evidence type="ECO:0000256" key="1">
    <source>
        <dbReference type="SAM" id="Phobius"/>
    </source>
</evidence>
<evidence type="ECO:0008006" key="4">
    <source>
        <dbReference type="Google" id="ProtNLM"/>
    </source>
</evidence>
<proteinExistence type="predicted"/>
<reference evidence="2 3" key="1">
    <citation type="submission" date="2012-04" db="EMBL/GenBank/DDBJ databases">
        <authorList>
            <person name="Genoscope - CEA"/>
        </authorList>
    </citation>
    <scope>NUCLEOTIDE SEQUENCE [LARGE SCALE GENOMIC DNA]</scope>
    <source>
        <strain evidence="2 3">9443</strain>
    </source>
</reference>
<feature type="transmembrane region" description="Helical" evidence="1">
    <location>
        <begin position="134"/>
        <end position="153"/>
    </location>
</feature>
<accession>I4G501</accession>
<feature type="transmembrane region" description="Helical" evidence="1">
    <location>
        <begin position="70"/>
        <end position="89"/>
    </location>
</feature>
<keyword evidence="1" id="KW-1133">Transmembrane helix</keyword>
<gene>
    <name evidence="2" type="ORF">MICAC_4020001</name>
</gene>
<dbReference type="Pfam" id="PF03988">
    <property type="entry name" value="DUF347"/>
    <property type="match status" value="4"/>
</dbReference>
<feature type="transmembrane region" description="Helical" evidence="1">
    <location>
        <begin position="95"/>
        <end position="114"/>
    </location>
</feature>
<dbReference type="EMBL" id="CAIJ01000338">
    <property type="protein sequence ID" value="CCI03012.1"/>
    <property type="molecule type" value="Genomic_DNA"/>
</dbReference>
<evidence type="ECO:0000313" key="3">
    <source>
        <dbReference type="Proteomes" id="UP000003480"/>
    </source>
</evidence>
<evidence type="ECO:0000313" key="2">
    <source>
        <dbReference type="EMBL" id="CCI03012.1"/>
    </source>
</evidence>
<protein>
    <recommendedName>
        <fullName evidence="4">Integral membrane protein</fullName>
    </recommendedName>
</protein>
<sequence length="256" mass="28443">MQKELNRVPEVTFYFWVIKVLATTVGETAADFLSTTLNLGLGGTSNVMGGVLLIALFNQFRLKRYVPANFWFVVVLISVVGTLITDRLIDEFGISLLSTTVVFSLSLATVFALWYRNERTLAMHSINTAKREIYYWVAVLFTFALGTAVGDLLAESLHLGYALSVLLFATSISLISLGYFYFKLNGILAFWLVYILTRPLGASLGDLLSQPQENGGFGYGTVGTSMLFLSIILILVLYLSFRQKRITILPDSETNE</sequence>
<feature type="transmembrane region" description="Helical" evidence="1">
    <location>
        <begin position="159"/>
        <end position="181"/>
    </location>
</feature>
<feature type="transmembrane region" description="Helical" evidence="1">
    <location>
        <begin position="39"/>
        <end position="58"/>
    </location>
</feature>
<feature type="transmembrane region" description="Helical" evidence="1">
    <location>
        <begin position="217"/>
        <end position="239"/>
    </location>
</feature>
<name>I4G501_MICAE</name>
<feature type="transmembrane region" description="Helical" evidence="1">
    <location>
        <begin position="12"/>
        <end position="33"/>
    </location>
</feature>
<keyword evidence="1" id="KW-0472">Membrane</keyword>
<dbReference type="Proteomes" id="UP000003480">
    <property type="component" value="Unassembled WGS sequence"/>
</dbReference>
<keyword evidence="1" id="KW-0812">Transmembrane</keyword>